<gene>
    <name evidence="2" type="ORF">Kalk_12655</name>
</gene>
<dbReference type="PIRSF" id="PIRSF036888">
    <property type="entry name" value="HDGYPm_UCP036888"/>
    <property type="match status" value="1"/>
</dbReference>
<dbReference type="CDD" id="cd04332">
    <property type="entry name" value="YbaK_like"/>
    <property type="match status" value="1"/>
</dbReference>
<dbReference type="Gene3D" id="3.90.960.10">
    <property type="entry name" value="YbaK/aminoacyl-tRNA synthetase-associated domain"/>
    <property type="match status" value="1"/>
</dbReference>
<dbReference type="Pfam" id="PF08668">
    <property type="entry name" value="HDOD"/>
    <property type="match status" value="1"/>
</dbReference>
<dbReference type="GO" id="GO:0002161">
    <property type="term" value="F:aminoacyl-tRNA deacylase activity"/>
    <property type="evidence" value="ECO:0007669"/>
    <property type="project" value="InterPro"/>
</dbReference>
<dbReference type="Gene3D" id="1.10.3210.10">
    <property type="entry name" value="Hypothetical protein af1432"/>
    <property type="match status" value="1"/>
</dbReference>
<evidence type="ECO:0000313" key="3">
    <source>
        <dbReference type="Proteomes" id="UP000235116"/>
    </source>
</evidence>
<organism evidence="2 3">
    <name type="scientific">Ketobacter alkanivorans</name>
    <dbReference type="NCBI Taxonomy" id="1917421"/>
    <lineage>
        <taxon>Bacteria</taxon>
        <taxon>Pseudomonadati</taxon>
        <taxon>Pseudomonadota</taxon>
        <taxon>Gammaproteobacteria</taxon>
        <taxon>Pseudomonadales</taxon>
        <taxon>Ketobacteraceae</taxon>
        <taxon>Ketobacter</taxon>
    </lineage>
</organism>
<name>A0A2K9LLQ8_9GAMM</name>
<dbReference type="InterPro" id="IPR013976">
    <property type="entry name" value="HDOD"/>
</dbReference>
<evidence type="ECO:0000313" key="2">
    <source>
        <dbReference type="EMBL" id="AUM13222.1"/>
    </source>
</evidence>
<sequence>MPHPQALTCQISHIHHNLHKTRYIPHVAAFAAATMLSGMAHCEVSSMPLPPSVSERLSSQGIDYQIIEAAEIAPLHQLCSSEQASPSQIVKLVVLQDSLGHLQALIPADSLLDLSRLSELKGRNLVAITPQQHEEMARSQGLEQLPAFPLNDSLPLVVEKRLIEADSLYLEMSISGQHLKLTQSEFAKLVSHGSIADFCISLNRLTPNDNDRAAVESSVQRFTKLRIQRRLEETLEMPPLPETAEQIIQLRIDPEAGVGELAELVERDPSLAAQVVSWASSPYYAAPGAIKSVHDAVVRVLGFDLVINLALGLALGRTLKLPQDGPHGVTPFWQQSVYCAVTMEGLVKAMPSERRPSIGLAYLSGLLSNYGYLVLAHIFPPYFNVICRNIEANSHVDPHLIEQHILSVDRETLASQLMDCWSMPEEVIQALRWQNYPDYQGDYNLYARLLYASNQLLRSVGLIQGPVHDLDDKVYEELGISPVDALQVINRVVAQKDELRQMARNLEG</sequence>
<accession>A0A2K9LLQ8</accession>
<dbReference type="InterPro" id="IPR036754">
    <property type="entry name" value="YbaK/aa-tRNA-synt-asso_dom_sf"/>
</dbReference>
<dbReference type="AlphaFoldDB" id="A0A2K9LLQ8"/>
<dbReference type="InterPro" id="IPR052340">
    <property type="entry name" value="RNase_Y/CdgJ"/>
</dbReference>
<dbReference type="SUPFAM" id="SSF55826">
    <property type="entry name" value="YbaK/ProRS associated domain"/>
    <property type="match status" value="1"/>
</dbReference>
<dbReference type="PROSITE" id="PS51833">
    <property type="entry name" value="HDOD"/>
    <property type="match status" value="1"/>
</dbReference>
<evidence type="ECO:0000259" key="1">
    <source>
        <dbReference type="PROSITE" id="PS51833"/>
    </source>
</evidence>
<protein>
    <recommendedName>
        <fullName evidence="1">HDOD domain-containing protein</fullName>
    </recommendedName>
</protein>
<keyword evidence="3" id="KW-1185">Reference proteome</keyword>
<dbReference type="SUPFAM" id="SSF109604">
    <property type="entry name" value="HD-domain/PDEase-like"/>
    <property type="match status" value="1"/>
</dbReference>
<dbReference type="EMBL" id="CP022684">
    <property type="protein sequence ID" value="AUM13222.1"/>
    <property type="molecule type" value="Genomic_DNA"/>
</dbReference>
<dbReference type="PANTHER" id="PTHR33525">
    <property type="match status" value="1"/>
</dbReference>
<feature type="domain" description="HDOD" evidence="1">
    <location>
        <begin position="237"/>
        <end position="437"/>
    </location>
</feature>
<dbReference type="KEGG" id="kak:Kalk_12655"/>
<dbReference type="Proteomes" id="UP000235116">
    <property type="component" value="Chromosome"/>
</dbReference>
<dbReference type="Pfam" id="PF04073">
    <property type="entry name" value="tRNA_edit"/>
    <property type="match status" value="1"/>
</dbReference>
<dbReference type="PANTHER" id="PTHR33525:SF3">
    <property type="entry name" value="RIBONUCLEASE Y"/>
    <property type="match status" value="1"/>
</dbReference>
<dbReference type="InterPro" id="IPR007214">
    <property type="entry name" value="YbaK/aa-tRNA-synth-assoc-dom"/>
</dbReference>
<proteinExistence type="predicted"/>
<dbReference type="InterPro" id="IPR014627">
    <property type="entry name" value="UCP036888_HDGYP-like"/>
</dbReference>
<reference evidence="3" key="1">
    <citation type="submission" date="2017-08" db="EMBL/GenBank/DDBJ databases">
        <title>Direct submision.</title>
        <authorList>
            <person name="Kim S.-J."/>
            <person name="Rhee S.-K."/>
        </authorList>
    </citation>
    <scope>NUCLEOTIDE SEQUENCE [LARGE SCALE GENOMIC DNA]</scope>
    <source>
        <strain evidence="3">GI5</strain>
    </source>
</reference>